<evidence type="ECO:0000313" key="2">
    <source>
        <dbReference type="EMBL" id="QVT79014.1"/>
    </source>
</evidence>
<evidence type="ECO:0008006" key="4">
    <source>
        <dbReference type="Google" id="ProtNLM"/>
    </source>
</evidence>
<feature type="region of interest" description="Disordered" evidence="1">
    <location>
        <begin position="85"/>
        <end position="138"/>
    </location>
</feature>
<dbReference type="RefSeq" id="WP_214058517.1">
    <property type="nucleotide sequence ID" value="NZ_CP075371.1"/>
</dbReference>
<gene>
    <name evidence="2" type="ORF">ENKNEFLB_01394</name>
</gene>
<keyword evidence="3" id="KW-1185">Reference proteome</keyword>
<accession>A0ABX8EEV5</accession>
<evidence type="ECO:0000256" key="1">
    <source>
        <dbReference type="SAM" id="MobiDB-lite"/>
    </source>
</evidence>
<sequence>MRAACSFCGVPADLGTAPAAGRARLDLDAAVCAACMTLDPARPGAALRAAARLLGADEDDPHLREALLDEDGALDGLLYGDPGDPLSSGYRAPQRAPWGHVSRQTRAALGRARDRAQGRRAAEAGGGPAGESPPPSGPPACLVCGVGASTSWRPVTTAALARGRGTLTGHLCAGCAAVLEAVGAVGPTLVERAYSESRGQRWTEATRVPGLTAWAATDAPPGEPWAWVAPRREGPAPGSVEAQVADLRAQVAALAEGAAR</sequence>
<protein>
    <recommendedName>
        <fullName evidence="4">GATA-type domain-containing protein</fullName>
    </recommendedName>
</protein>
<reference evidence="2 3" key="1">
    <citation type="submission" date="2021-05" db="EMBL/GenBank/DDBJ databases">
        <title>Complete genome of Nocardioides aquaticus KCTC 9944T isolated from meromictic and hypersaline Ekho Lake, Antarctica.</title>
        <authorList>
            <person name="Hwang K."/>
            <person name="Kim K.M."/>
            <person name="Choe H."/>
        </authorList>
    </citation>
    <scope>NUCLEOTIDE SEQUENCE [LARGE SCALE GENOMIC DNA]</scope>
    <source>
        <strain evidence="2 3">KCTC 9944</strain>
    </source>
</reference>
<organism evidence="2 3">
    <name type="scientific">Nocardioides aquaticus</name>
    <dbReference type="NCBI Taxonomy" id="160826"/>
    <lineage>
        <taxon>Bacteria</taxon>
        <taxon>Bacillati</taxon>
        <taxon>Actinomycetota</taxon>
        <taxon>Actinomycetes</taxon>
        <taxon>Propionibacteriales</taxon>
        <taxon>Nocardioidaceae</taxon>
        <taxon>Nocardioides</taxon>
    </lineage>
</organism>
<name>A0ABX8EEV5_9ACTN</name>
<dbReference type="EMBL" id="CP075371">
    <property type="protein sequence ID" value="QVT79014.1"/>
    <property type="molecule type" value="Genomic_DNA"/>
</dbReference>
<feature type="compositionally biased region" description="Basic and acidic residues" evidence="1">
    <location>
        <begin position="111"/>
        <end position="122"/>
    </location>
</feature>
<dbReference type="Proteomes" id="UP000679307">
    <property type="component" value="Chromosome"/>
</dbReference>
<evidence type="ECO:0000313" key="3">
    <source>
        <dbReference type="Proteomes" id="UP000679307"/>
    </source>
</evidence>
<proteinExistence type="predicted"/>